<dbReference type="Pfam" id="PF01566">
    <property type="entry name" value="Nramp"/>
    <property type="match status" value="1"/>
</dbReference>
<dbReference type="Proteomes" id="UP001597394">
    <property type="component" value="Unassembled WGS sequence"/>
</dbReference>
<feature type="transmembrane region" description="Helical" evidence="7">
    <location>
        <begin position="244"/>
        <end position="264"/>
    </location>
</feature>
<comment type="caution">
    <text evidence="8">The sequence shown here is derived from an EMBL/GenBank/DDBJ whole genome shotgun (WGS) entry which is preliminary data.</text>
</comment>
<proteinExistence type="predicted"/>
<evidence type="ECO:0000256" key="1">
    <source>
        <dbReference type="ARBA" id="ARBA00004141"/>
    </source>
</evidence>
<feature type="transmembrane region" description="Helical" evidence="7">
    <location>
        <begin position="116"/>
        <end position="140"/>
    </location>
</feature>
<gene>
    <name evidence="8" type="ORF">ACFSO8_01770</name>
</gene>
<feature type="transmembrane region" description="Helical" evidence="7">
    <location>
        <begin position="333"/>
        <end position="350"/>
    </location>
</feature>
<feature type="transmembrane region" description="Helical" evidence="7">
    <location>
        <begin position="357"/>
        <end position="380"/>
    </location>
</feature>
<feature type="transmembrane region" description="Helical" evidence="7">
    <location>
        <begin position="392"/>
        <end position="415"/>
    </location>
</feature>
<evidence type="ECO:0000313" key="8">
    <source>
        <dbReference type="EMBL" id="MFD2544178.1"/>
    </source>
</evidence>
<dbReference type="PANTHER" id="PTHR11706">
    <property type="entry name" value="SOLUTE CARRIER PROTEIN FAMILY 11 MEMBER"/>
    <property type="match status" value="1"/>
</dbReference>
<keyword evidence="5 7" id="KW-1133">Transmembrane helix</keyword>
<organism evidence="8 9">
    <name type="scientific">Kaistella montana</name>
    <dbReference type="NCBI Taxonomy" id="1849733"/>
    <lineage>
        <taxon>Bacteria</taxon>
        <taxon>Pseudomonadati</taxon>
        <taxon>Bacteroidota</taxon>
        <taxon>Flavobacteriia</taxon>
        <taxon>Flavobacteriales</taxon>
        <taxon>Weeksellaceae</taxon>
        <taxon>Chryseobacterium group</taxon>
        <taxon>Kaistella</taxon>
    </lineage>
</organism>
<dbReference type="RefSeq" id="WP_255926946.1">
    <property type="nucleotide sequence ID" value="NZ_JANFQP010000001.1"/>
</dbReference>
<protein>
    <submittedName>
        <fullName evidence="8">NRAMP family divalent metal transporter</fullName>
    </submittedName>
</protein>
<comment type="subcellular location">
    <subcellularLocation>
        <location evidence="1">Membrane</location>
        <topology evidence="1">Multi-pass membrane protein</topology>
    </subcellularLocation>
</comment>
<keyword evidence="3 7" id="KW-0812">Transmembrane</keyword>
<name>A0ABW5K5L4_9FLAO</name>
<feature type="transmembrane region" description="Helical" evidence="7">
    <location>
        <begin position="40"/>
        <end position="60"/>
    </location>
</feature>
<evidence type="ECO:0000256" key="5">
    <source>
        <dbReference type="ARBA" id="ARBA00022989"/>
    </source>
</evidence>
<feature type="transmembrane region" description="Helical" evidence="7">
    <location>
        <begin position="146"/>
        <end position="167"/>
    </location>
</feature>
<dbReference type="PANTHER" id="PTHR11706:SF33">
    <property type="entry name" value="NATURAL RESISTANCE-ASSOCIATED MACROPHAGE PROTEIN 2"/>
    <property type="match status" value="1"/>
</dbReference>
<reference evidence="9" key="1">
    <citation type="journal article" date="2019" name="Int. J. Syst. Evol. Microbiol.">
        <title>The Global Catalogue of Microorganisms (GCM) 10K type strain sequencing project: providing services to taxonomists for standard genome sequencing and annotation.</title>
        <authorList>
            <consortium name="The Broad Institute Genomics Platform"/>
            <consortium name="The Broad Institute Genome Sequencing Center for Infectious Disease"/>
            <person name="Wu L."/>
            <person name="Ma J."/>
        </authorList>
    </citation>
    <scope>NUCLEOTIDE SEQUENCE [LARGE SCALE GENOMIC DNA]</scope>
    <source>
        <strain evidence="9">KCTC 52204</strain>
    </source>
</reference>
<evidence type="ECO:0000256" key="4">
    <source>
        <dbReference type="ARBA" id="ARBA00022847"/>
    </source>
</evidence>
<keyword evidence="9" id="KW-1185">Reference proteome</keyword>
<keyword evidence="4" id="KW-0769">Symport</keyword>
<evidence type="ECO:0000256" key="6">
    <source>
        <dbReference type="ARBA" id="ARBA00023136"/>
    </source>
</evidence>
<evidence type="ECO:0000256" key="7">
    <source>
        <dbReference type="SAM" id="Phobius"/>
    </source>
</evidence>
<dbReference type="InterPro" id="IPR001046">
    <property type="entry name" value="NRAMP_fam"/>
</dbReference>
<feature type="transmembrane region" description="Helical" evidence="7">
    <location>
        <begin position="87"/>
        <end position="109"/>
    </location>
</feature>
<dbReference type="EMBL" id="JBHULG010000001">
    <property type="protein sequence ID" value="MFD2544178.1"/>
    <property type="molecule type" value="Genomic_DNA"/>
</dbReference>
<keyword evidence="6 7" id="KW-0472">Membrane</keyword>
<evidence type="ECO:0000256" key="3">
    <source>
        <dbReference type="ARBA" id="ARBA00022692"/>
    </source>
</evidence>
<feature type="transmembrane region" description="Helical" evidence="7">
    <location>
        <begin position="285"/>
        <end position="313"/>
    </location>
</feature>
<keyword evidence="2" id="KW-0813">Transport</keyword>
<evidence type="ECO:0000256" key="2">
    <source>
        <dbReference type="ARBA" id="ARBA00022448"/>
    </source>
</evidence>
<accession>A0ABW5K5L4</accession>
<feature type="transmembrane region" description="Helical" evidence="7">
    <location>
        <begin position="188"/>
        <end position="207"/>
    </location>
</feature>
<evidence type="ECO:0000313" key="9">
    <source>
        <dbReference type="Proteomes" id="UP001597394"/>
    </source>
</evidence>
<sequence>MSEKKKSPLKKFWKMIGPGLVTGASDDDPSGIATYSQAGAAFGLTTLWTAIVAFPLMAAIQQMCARIGLVTSEGLTGTLKKHYPKPILYLMLLFSFPAIVMNIGADIAAMGAVGNLLFPVIDASFFSVFFTLLLIFLIIYLPYRKIVATLKYLCIVMLVYFVVPFLYKQDLMAILKATFIPTIKFDKEFIAILVGILGTTISPYLFFWQTSVEVEETKSKKTHVVIDKKIISEMKTDVDFGMTFSALVMYFIILATGTVLYNGNIHQINTVEEAAMALKPLAGNLAYLLFAVGIISTGLIAIPVLGGSLSYIFSETFGWEEGLDKKFHEAKGFYFIIAISLLLGLSLNYVGISPIKALIYTAILYGVTAPVLIGIILHISNNKKIMGIYVNGIWMNILGFAALVIMLVAAILLFLV</sequence>